<keyword evidence="2" id="KW-1185">Reference proteome</keyword>
<sequence>EYVVHVNDNPSFVYHILEVGIHHGLEKHDSWFEKSPRCDERCFPFVSLFNSNIVVTLSKV</sequence>
<evidence type="ECO:0000313" key="1">
    <source>
        <dbReference type="EMBL" id="KIL57402.1"/>
    </source>
</evidence>
<proteinExistence type="predicted"/>
<gene>
    <name evidence="1" type="ORF">M378DRAFT_87990</name>
</gene>
<organism evidence="1 2">
    <name type="scientific">Amanita muscaria (strain Koide BX008)</name>
    <dbReference type="NCBI Taxonomy" id="946122"/>
    <lineage>
        <taxon>Eukaryota</taxon>
        <taxon>Fungi</taxon>
        <taxon>Dikarya</taxon>
        <taxon>Basidiomycota</taxon>
        <taxon>Agaricomycotina</taxon>
        <taxon>Agaricomycetes</taxon>
        <taxon>Agaricomycetidae</taxon>
        <taxon>Agaricales</taxon>
        <taxon>Pluteineae</taxon>
        <taxon>Amanitaceae</taxon>
        <taxon>Amanita</taxon>
    </lineage>
</organism>
<dbReference type="HOGENOM" id="CLU_164446_0_0_1"/>
<evidence type="ECO:0000313" key="2">
    <source>
        <dbReference type="Proteomes" id="UP000054549"/>
    </source>
</evidence>
<reference evidence="1 2" key="1">
    <citation type="submission" date="2014-04" db="EMBL/GenBank/DDBJ databases">
        <title>Evolutionary Origins and Diversification of the Mycorrhizal Mutualists.</title>
        <authorList>
            <consortium name="DOE Joint Genome Institute"/>
            <consortium name="Mycorrhizal Genomics Consortium"/>
            <person name="Kohler A."/>
            <person name="Kuo A."/>
            <person name="Nagy L.G."/>
            <person name="Floudas D."/>
            <person name="Copeland A."/>
            <person name="Barry K.W."/>
            <person name="Cichocki N."/>
            <person name="Veneault-Fourrey C."/>
            <person name="LaButti K."/>
            <person name="Lindquist E.A."/>
            <person name="Lipzen A."/>
            <person name="Lundell T."/>
            <person name="Morin E."/>
            <person name="Murat C."/>
            <person name="Riley R."/>
            <person name="Ohm R."/>
            <person name="Sun H."/>
            <person name="Tunlid A."/>
            <person name="Henrissat B."/>
            <person name="Grigoriev I.V."/>
            <person name="Hibbett D.S."/>
            <person name="Martin F."/>
        </authorList>
    </citation>
    <scope>NUCLEOTIDE SEQUENCE [LARGE SCALE GENOMIC DNA]</scope>
    <source>
        <strain evidence="1 2">Koide BX008</strain>
    </source>
</reference>
<feature type="non-terminal residue" evidence="1">
    <location>
        <position position="1"/>
    </location>
</feature>
<accession>A0A0C2W8A4</accession>
<name>A0A0C2W8A4_AMAMK</name>
<dbReference type="AlphaFoldDB" id="A0A0C2W8A4"/>
<protein>
    <submittedName>
        <fullName evidence="1">Uncharacterized protein</fullName>
    </submittedName>
</protein>
<dbReference type="InParanoid" id="A0A0C2W8A4"/>
<dbReference type="OrthoDB" id="3046524at2759"/>
<dbReference type="Proteomes" id="UP000054549">
    <property type="component" value="Unassembled WGS sequence"/>
</dbReference>
<dbReference type="EMBL" id="KN818371">
    <property type="protein sequence ID" value="KIL57402.1"/>
    <property type="molecule type" value="Genomic_DNA"/>
</dbReference>